<name>A0A385EYZ1_ACIBA</name>
<reference evidence="2" key="1">
    <citation type="submission" date="2018-08" db="EMBL/GenBank/DDBJ databases">
        <title>Complete genome sequence of Acinetobacter baumannii strain WM99c.</title>
        <authorList>
            <person name="Nigro S.J."/>
            <person name="Wick R.R."/>
            <person name="Holt K.E."/>
            <person name="Hall R.M."/>
        </authorList>
    </citation>
    <scope>NUCLEOTIDE SEQUENCE</scope>
    <source>
        <strain evidence="2">WM99c</strain>
    </source>
</reference>
<sequence length="3339" mass="354198">MAIVKGAKKGKGEARKPVVAPDSAQSKTYIKILYGLGEGEIEGLANGNQSIFLEGTPLQDANGNLNYSNVKLDFRKGTNDQDYIEGFPSVESETAVDVELKSGAPWVRAFNNIDLDAVRIRLKWGPLRQQDSSTGDVSGITIEYAIDIQTDGGAWTEVLKTKISDKTSANYERAHRIDLPKADSGWLIRVRRITPNSTSEFVSDKMYVEAFTEVVDAKLRYPNTALLGLQYDAETFGNVAKLAVDLKGRLLLVPTNYNPQTRQYTGIWDGTFKRAYTNNPAWIYYDLCTNDRYGLGNRLTPFMIDKWSLYRLAQYCDQSVSDGLGGQEPRFTCNVYIQNAEDAFSILMKLAGVFRAIAFWDGTSIICDADIPQDTYFTYTRANVVGGVFEYSGTRARDRHNVVKVAWDNPANHYKTEYEFVRDENAIAESGQVRILELDAWGCTSRGQAQRAGHWALKSEQKETRTVSFKVGLDGHIPLPGRVIEIADELFAGRANGGRVSKISADLKSITIDRDDVIAKAGDRLVINGENGKAQTRIVQSISGRVITVTLPFDENSIAVQNVWVLDAQDLATMKFRVISISQEEKHQFSITALQYNPQKFDEIDNGAFFEDAPISIINPSIQEPVKDVLITTESRVDQGINITTMIVSWMQAKGAVKYLVEWRKDDGSWIRLPQTGNNSVEVPGVYSGQYQARVTAISAFEIASLPVTSSLTEITGKQGLPPKIAFIRATGILFGMKLDWGFPPTGAKDTAYTEIEVSPDGINNIAQLGLFAYPTTTTTIQGLQPNLRQFYRGRLIDRIGNVGPWSEWVNGTTTADPEAVLDLISGHINESDLAQELQGKIENSVDVSEAAQAAANNAQAVASSAQTAANNAQAVASEAKTAASSAQSAATTAQTQASSAQKIANDASVIATNAKNTADQAAEDASSAITAAAEAKTTATNANTTATNAQTTANNASSAASKVASDLTTSTNQLNKKIADETDARTAAISKLNDGLTTETSQRKSEDAALLNNIETYKSSTNGTLSSLQTQINTNATNTSANTSKITSLDSRLTTNEGKTADAINAAATAQQVANTAVTNAAAAASAVTSLKSELSTGKGINNIIAPFSDPQELSPYIIGASRTVALVNSPMRINGKAYDVTFNAVAGSIYFGSSSVSTVNTAAAGVVSGGKRYMLSAYLKNIDPTKQAEVYFTLHWFKRTSEGAYSATQTVLINQATNTTRVTPSNEGGTVSCKAVAAPPDAVAFVVICSGNSVYNVAGSRILIDMLMLEEVVGVDVPASTWTAGPADLSAIKSALDANASAISNLKTRVTNAEGVITSQGNSITQLNNSVTSINSELTKKADATTLNALTNRVSTAEGTITSQGNSITSLRNDLNATNDKVASKADSSALNSLDSKVSEIDGRVTSNTSAVTALQGRVTTVENGLLTKADASALNNYYTKTEADSATSGAIDKFNSQLTIGGVNVVANSEAPRTSTAATNREYLLYERSAELKAFYDENLEKPITISFEMSVPVAGPVQVYSSNGSAHQFVTSVNAVIVNQFAKYSVTVSPKAHTASTTVSTIEFYGTYGTGRIPTIRKLQIEAGTKATAWSPSPRDTKAAIDANASAISKIDTRVTNAEGTITSQGNSITQLNNSVTSINGELTKKADATALNALTNRVSTAEGIITSQGNSITSLRNDLNATNDKVSSKADSSALNSLDSKVTSIDGRVTSNTSAVTSLQGRVSTVEGGLSSKADASALSNYYTKTEADAATSSAINSFNSQLTIGGVNAVANSKAPRTSTAATNREYLLYERSAELKAFYDENLEKPITISFEMSVPVAGPVQVYSSNGSAHQFVTSVNAIIVNQFAKYSVTVSPKAHTASTTVSTIEFYGTYGTGRIPTIRKLQIEAGTKATAWSPSPRDTKAAIDANASAIQTTQTKVDNIDGRLTTATDSITSLNSRMSTAEGNINSTNTAVGGLSTRMATAEGKITNQSDSIASLQNSVTSINGTLANKADSSAVNNLTSRVETAEGKISSQSGQITSLSNSLDLTNSNLNDVNVLARLLSLGKPLRDDPTFKLGMGGLAPYALQSGSTLTRQAVSADNPTESTYEVLLRATTTLGSGWYPNNPTVLGGPNKAFLVKQVIKMPTGQRVYPYNNPLGTGGFVRMLGNAEGTGKFETYYSIIQCGPDASKSIQGHFRVINSTNPPVPTTSNPVDVILASYEVFDVTAVNDTIPKAYSDAISANANAINSLSNSVTQQGNTITSHSNSITSLNNSITSINSSLTNKADASALNNLSNRVTAAEGNITSQGNSITSLNNTLTNNDLSNLVLNPDFIDPKNGWTSGVIVDATDAAPNPPSLKALKLNNRDSYYGPFVKCNVGDMFYVSAWFATPNTSATASAVIGFNTRNSAGTYTWYTVAVKSTDKNAWGFVEGYFTVPAGMVDIRPWLQVSIAASEAAGQQWHVTNIQVRNITGNKKLATDLQATSSALSTLDSKVTNIDGRVTSASNSIVSLNNSVTNINTALSQKADAAALNSLSNRVTTAEGNITSQGNSITSLTNSLAVSGKGGTNLLIKSNVVGTYDGISYPHHTYKLGEDWEIGATYTLIWCAEHKRGTGDTNSSLAVYEGGGSQHLQAVVNTNGKVVSKVTFVKNSAVASGPIIHFYMLNRPTADKGSVGTVYWAVLVKGDVLTTDAWIPSAYDYIPDSNANASAITNLTNTVTQQGNTLTSHTNSITSLNNSITSINGVLNTKANTSAVSDLDSRVTDAEGKITANTSSITSLTANLKSTSNGITMSASIDVDPDSEWIYWTKNGEVVRADDTSALGGKVYRFGNNAGNDHVNARSKAKLPFDQNKTYRIRARYRRVSGTGTIYCAVFGIAKDGVSHVNSSNTVTTDAGSSNYFVTNQAPALNAWQEVTVYVKGRAAGAATGGWTLDNPRQLPNATAFISVQFLANYSSAAGEVDLDYLIIEDADAIAANDATAKALSSLDTRVTTAEGKITSQGNSITQLNNSITTINGTLSTKADSSALTNLANRVTTAENSITSQGSSITSLNSSVTGILKDIEVTDTRSTNQPPSWYWSNYPKRIVREFKQASTIGLSGMGTYVSLETYVYYSDATGGPIIQIARGTDSKLTAERRSTSTSTWGTWVQDIKAISDGLANKAEASALSSLDSKVSVIDGKVSTQASSITTLQTTVGGNTASIQSQQQSIDGLKARATLKLQSGNLVGGVGIENDSKTVDFIIQANKFAIGAPSDVTSAVTPKYAFTYQSTPTTLPNGTVIPAGLYLDSASISYINANKIYADSLSAISANLGTFTSLADQSKPNGARTVISGERIEVYDENNVMRVRIGRW</sequence>
<dbReference type="Gene3D" id="1.20.5.340">
    <property type="match status" value="10"/>
</dbReference>
<evidence type="ECO:0000313" key="2">
    <source>
        <dbReference type="EMBL" id="AXQ91281.1"/>
    </source>
</evidence>
<dbReference type="PANTHER" id="PTHR36251">
    <property type="entry name" value="FELS-1 PROPHAGE HOST SPECIFICITY PROTEIN-RELATED"/>
    <property type="match status" value="1"/>
</dbReference>
<dbReference type="PROSITE" id="PS50853">
    <property type="entry name" value="FN3"/>
    <property type="match status" value="1"/>
</dbReference>
<feature type="domain" description="Fibronectin type-III" evidence="1">
    <location>
        <begin position="722"/>
        <end position="818"/>
    </location>
</feature>
<gene>
    <name evidence="2" type="primary">smc_3</name>
    <name evidence="2" type="ORF">BSF95_02921</name>
</gene>
<dbReference type="InterPro" id="IPR032876">
    <property type="entry name" value="J_dom"/>
</dbReference>
<evidence type="ECO:0000259" key="1">
    <source>
        <dbReference type="PROSITE" id="PS50853"/>
    </source>
</evidence>
<dbReference type="InterPro" id="IPR055385">
    <property type="entry name" value="GpJ_HDII-ins2"/>
</dbReference>
<accession>A0A385EYZ1</accession>
<dbReference type="EMBL" id="CP031743">
    <property type="protein sequence ID" value="AXQ91281.1"/>
    <property type="molecule type" value="Genomic_DNA"/>
</dbReference>
<dbReference type="PANTHER" id="PTHR36251:SF2">
    <property type="entry name" value="GIFSY-2 PROPHAGE HOST SPECIFICITY PROTEIN J, PHAGE LAMBDA"/>
    <property type="match status" value="1"/>
</dbReference>
<dbReference type="InterPro" id="IPR003961">
    <property type="entry name" value="FN3_dom"/>
</dbReference>
<protein>
    <submittedName>
        <fullName evidence="2">Chromosome partition protein Smc</fullName>
    </submittedName>
</protein>
<dbReference type="InterPro" id="IPR053171">
    <property type="entry name" value="Viral_Tip_Attach_Protein"/>
</dbReference>
<dbReference type="Pfam" id="PF13550">
    <property type="entry name" value="Phage-tail_3"/>
    <property type="match status" value="1"/>
</dbReference>
<dbReference type="Pfam" id="PF24801">
    <property type="entry name" value="FNIII-A_GpJ"/>
    <property type="match status" value="1"/>
</dbReference>
<proteinExistence type="predicted"/>
<organism evidence="2">
    <name type="scientific">Acinetobacter baumannii WM99c</name>
    <dbReference type="NCBI Taxonomy" id="945555"/>
    <lineage>
        <taxon>Bacteria</taxon>
        <taxon>Pseudomonadati</taxon>
        <taxon>Pseudomonadota</taxon>
        <taxon>Gammaproteobacteria</taxon>
        <taxon>Moraxellales</taxon>
        <taxon>Moraxellaceae</taxon>
        <taxon>Acinetobacter</taxon>
        <taxon>Acinetobacter calcoaceticus/baumannii complex</taxon>
    </lineage>
</organism>